<dbReference type="EMBL" id="FN649760">
    <property type="protein sequence ID" value="CBJ33231.1"/>
    <property type="molecule type" value="Genomic_DNA"/>
</dbReference>
<dbReference type="Gene3D" id="1.10.30.10">
    <property type="entry name" value="High mobility group box domain"/>
    <property type="match status" value="1"/>
</dbReference>
<gene>
    <name evidence="3" type="ORF">Esi_0446_0014</name>
</gene>
<proteinExistence type="predicted"/>
<evidence type="ECO:0000256" key="1">
    <source>
        <dbReference type="PROSITE-ProRule" id="PRU00267"/>
    </source>
</evidence>
<sequence length="65" mass="7444">MWFSRHHRAILRTKNREMSFSDIGKAVGVLWKSATDEQKRPFDDLSAEVCVTCNGFGPCYLPLIL</sequence>
<dbReference type="Proteomes" id="UP000002630">
    <property type="component" value="Unassembled WGS sequence"/>
</dbReference>
<dbReference type="AlphaFoldDB" id="D7G1C1"/>
<evidence type="ECO:0000259" key="2">
    <source>
        <dbReference type="PROSITE" id="PS50118"/>
    </source>
</evidence>
<dbReference type="InterPro" id="IPR036910">
    <property type="entry name" value="HMG_box_dom_sf"/>
</dbReference>
<dbReference type="InParanoid" id="D7G1C1"/>
<feature type="DNA-binding region" description="HMG box" evidence="1">
    <location>
        <begin position="1"/>
        <end position="48"/>
    </location>
</feature>
<dbReference type="PROSITE" id="PS50118">
    <property type="entry name" value="HMG_BOX_2"/>
    <property type="match status" value="1"/>
</dbReference>
<dbReference type="Pfam" id="PF00505">
    <property type="entry name" value="HMG_box"/>
    <property type="match status" value="1"/>
</dbReference>
<protein>
    <recommendedName>
        <fullName evidence="2">HMG box domain-containing protein</fullName>
    </recommendedName>
</protein>
<evidence type="ECO:0000313" key="4">
    <source>
        <dbReference type="Proteomes" id="UP000002630"/>
    </source>
</evidence>
<organism evidence="3 4">
    <name type="scientific">Ectocarpus siliculosus</name>
    <name type="common">Brown alga</name>
    <name type="synonym">Conferva siliculosa</name>
    <dbReference type="NCBI Taxonomy" id="2880"/>
    <lineage>
        <taxon>Eukaryota</taxon>
        <taxon>Sar</taxon>
        <taxon>Stramenopiles</taxon>
        <taxon>Ochrophyta</taxon>
        <taxon>PX clade</taxon>
        <taxon>Phaeophyceae</taxon>
        <taxon>Ectocarpales</taxon>
        <taxon>Ectocarpaceae</taxon>
        <taxon>Ectocarpus</taxon>
    </lineage>
</organism>
<evidence type="ECO:0000313" key="3">
    <source>
        <dbReference type="EMBL" id="CBJ33231.1"/>
    </source>
</evidence>
<reference evidence="3 4" key="1">
    <citation type="journal article" date="2010" name="Nature">
        <title>The Ectocarpus genome and the independent evolution of multicellularity in brown algae.</title>
        <authorList>
            <person name="Cock J.M."/>
            <person name="Sterck L."/>
            <person name="Rouze P."/>
            <person name="Scornet D."/>
            <person name="Allen A.E."/>
            <person name="Amoutzias G."/>
            <person name="Anthouard V."/>
            <person name="Artiguenave F."/>
            <person name="Aury J.M."/>
            <person name="Badger J.H."/>
            <person name="Beszteri B."/>
            <person name="Billiau K."/>
            <person name="Bonnet E."/>
            <person name="Bothwell J.H."/>
            <person name="Bowler C."/>
            <person name="Boyen C."/>
            <person name="Brownlee C."/>
            <person name="Carrano C.J."/>
            <person name="Charrier B."/>
            <person name="Cho G.Y."/>
            <person name="Coelho S.M."/>
            <person name="Collen J."/>
            <person name="Corre E."/>
            <person name="Da Silva C."/>
            <person name="Delage L."/>
            <person name="Delaroque N."/>
            <person name="Dittami S.M."/>
            <person name="Doulbeau S."/>
            <person name="Elias M."/>
            <person name="Farnham G."/>
            <person name="Gachon C.M."/>
            <person name="Gschloessl B."/>
            <person name="Heesch S."/>
            <person name="Jabbari K."/>
            <person name="Jubin C."/>
            <person name="Kawai H."/>
            <person name="Kimura K."/>
            <person name="Kloareg B."/>
            <person name="Kupper F.C."/>
            <person name="Lang D."/>
            <person name="Le Bail A."/>
            <person name="Leblanc C."/>
            <person name="Lerouge P."/>
            <person name="Lohr M."/>
            <person name="Lopez P.J."/>
            <person name="Martens C."/>
            <person name="Maumus F."/>
            <person name="Michel G."/>
            <person name="Miranda-Saavedra D."/>
            <person name="Morales J."/>
            <person name="Moreau H."/>
            <person name="Motomura T."/>
            <person name="Nagasato C."/>
            <person name="Napoli C.A."/>
            <person name="Nelson D.R."/>
            <person name="Nyvall-Collen P."/>
            <person name="Peters A.F."/>
            <person name="Pommier C."/>
            <person name="Potin P."/>
            <person name="Poulain J."/>
            <person name="Quesneville H."/>
            <person name="Read B."/>
            <person name="Rensing S.A."/>
            <person name="Ritter A."/>
            <person name="Rousvoal S."/>
            <person name="Samanta M."/>
            <person name="Samson G."/>
            <person name="Schroeder D.C."/>
            <person name="Segurens B."/>
            <person name="Strittmatter M."/>
            <person name="Tonon T."/>
            <person name="Tregear J.W."/>
            <person name="Valentin K."/>
            <person name="von Dassow P."/>
            <person name="Yamagishi T."/>
            <person name="Van de Peer Y."/>
            <person name="Wincker P."/>
        </authorList>
    </citation>
    <scope>NUCLEOTIDE SEQUENCE [LARGE SCALE GENOMIC DNA]</scope>
    <source>
        <strain evidence="4">Ec32 / CCAP1310/4</strain>
    </source>
</reference>
<dbReference type="SUPFAM" id="SSF47095">
    <property type="entry name" value="HMG-box"/>
    <property type="match status" value="1"/>
</dbReference>
<keyword evidence="1" id="KW-0539">Nucleus</keyword>
<dbReference type="OrthoDB" id="1919336at2759"/>
<keyword evidence="4" id="KW-1185">Reference proteome</keyword>
<dbReference type="InterPro" id="IPR009071">
    <property type="entry name" value="HMG_box_dom"/>
</dbReference>
<keyword evidence="1" id="KW-0238">DNA-binding</keyword>
<dbReference type="GO" id="GO:0003677">
    <property type="term" value="F:DNA binding"/>
    <property type="evidence" value="ECO:0007669"/>
    <property type="project" value="UniProtKB-UniRule"/>
</dbReference>
<feature type="domain" description="HMG box" evidence="2">
    <location>
        <begin position="1"/>
        <end position="48"/>
    </location>
</feature>
<dbReference type="CDD" id="cd00084">
    <property type="entry name" value="HMG-box_SF"/>
    <property type="match status" value="1"/>
</dbReference>
<name>D7G1C1_ECTSI</name>
<accession>D7G1C1</accession>
<dbReference type="GO" id="GO:0005634">
    <property type="term" value="C:nucleus"/>
    <property type="evidence" value="ECO:0007669"/>
    <property type="project" value="UniProtKB-UniRule"/>
</dbReference>